<accession>B4SFJ8</accession>
<dbReference type="Gene3D" id="1.25.10.10">
    <property type="entry name" value="Leucine-rich Repeat Variant"/>
    <property type="match status" value="1"/>
</dbReference>
<dbReference type="InterPro" id="IPR011989">
    <property type="entry name" value="ARM-like"/>
</dbReference>
<keyword evidence="2" id="KW-1185">Reference proteome</keyword>
<dbReference type="InterPro" id="IPR016024">
    <property type="entry name" value="ARM-type_fold"/>
</dbReference>
<dbReference type="EMBL" id="CP001110">
    <property type="protein sequence ID" value="ACF43253.1"/>
    <property type="molecule type" value="Genomic_DNA"/>
</dbReference>
<name>B4SFJ8_PELPB</name>
<reference evidence="1 2" key="1">
    <citation type="submission" date="2008-06" db="EMBL/GenBank/DDBJ databases">
        <title>Complete sequence of Pelodictyon phaeoclathratiforme BU-1.</title>
        <authorList>
            <consortium name="US DOE Joint Genome Institute"/>
            <person name="Lucas S."/>
            <person name="Copeland A."/>
            <person name="Lapidus A."/>
            <person name="Glavina del Rio T."/>
            <person name="Dalin E."/>
            <person name="Tice H."/>
            <person name="Bruce D."/>
            <person name="Goodwin L."/>
            <person name="Pitluck S."/>
            <person name="Schmutz J."/>
            <person name="Larimer F."/>
            <person name="Land M."/>
            <person name="Hauser L."/>
            <person name="Kyrpides N."/>
            <person name="Mikhailova N."/>
            <person name="Liu Z."/>
            <person name="Li T."/>
            <person name="Zhao F."/>
            <person name="Overmann J."/>
            <person name="Bryant D.A."/>
            <person name="Richardson P."/>
        </authorList>
    </citation>
    <scope>NUCLEOTIDE SEQUENCE [LARGE SCALE GENOMIC DNA]</scope>
    <source>
        <strain evidence="2">DSM 5477 / BU-1</strain>
    </source>
</reference>
<evidence type="ECO:0008006" key="3">
    <source>
        <dbReference type="Google" id="ProtNLM"/>
    </source>
</evidence>
<evidence type="ECO:0000313" key="1">
    <source>
        <dbReference type="EMBL" id="ACF43253.1"/>
    </source>
</evidence>
<evidence type="ECO:0000313" key="2">
    <source>
        <dbReference type="Proteomes" id="UP000002724"/>
    </source>
</evidence>
<dbReference type="SUPFAM" id="SSF48371">
    <property type="entry name" value="ARM repeat"/>
    <property type="match status" value="1"/>
</dbReference>
<gene>
    <name evidence="1" type="ordered locus">Ppha_0967</name>
</gene>
<protein>
    <recommendedName>
        <fullName evidence="3">HEAT repeat domain-containing protein</fullName>
    </recommendedName>
</protein>
<dbReference type="KEGG" id="pph:Ppha_0967"/>
<dbReference type="HOGENOM" id="CLU_536209_0_0_10"/>
<organism evidence="1 2">
    <name type="scientific">Pelodictyon phaeoclathratiforme (strain DSM 5477 / BU-1)</name>
    <dbReference type="NCBI Taxonomy" id="324925"/>
    <lineage>
        <taxon>Bacteria</taxon>
        <taxon>Pseudomonadati</taxon>
        <taxon>Chlorobiota</taxon>
        <taxon>Chlorobiia</taxon>
        <taxon>Chlorobiales</taxon>
        <taxon>Chlorobiaceae</taxon>
        <taxon>Chlorobium/Pelodictyon group</taxon>
        <taxon>Pelodictyon</taxon>
    </lineage>
</organism>
<proteinExistence type="predicted"/>
<sequence>MVEGNNQQQPEASCSAVERITRIHDMVQQWKKAPERVALFMQLAQDDRNVLVRLEALDNLLTESNNDPQIEAFIKQRFHVEQNEAIKLAIIYRNDRSDMTQAMIRMIADTEQSRDEEVAGILEKRAGADLFKSFHNGELQFDTEESVVYELRQAYLLRFARERMHEPDTFVWLKERAENASSEIIRQTALHEIARGWFTVPGTLQWLQQRGQLDEDPGVRTAAFEEIALRFPDLPGVLEWLKERGELDEDPGVRAAVFEEIALRFPDLPGILEWLKKRGELDEDPYARHAAQVTIKNYSSTEAKNMDDTSLPFETLAALINAVDNPVILLEGRRSIPADAYEQASAAARFLAATFPQARFRSGNATGSDEAFSKGVADVDPARLQVVAPYGNHRKNARFEGATYQYPDALTLGQKEQIVAKTIFSSPKYSTLMGLSGKTGSLAAKADYLLRDTMKVVGFSEEFPKVTAALFYVDPCYPMSGGTGHTIRVCQKEGVPVAFQHEWAKWIR</sequence>
<dbReference type="STRING" id="324925.Ppha_0967"/>
<dbReference type="AlphaFoldDB" id="B4SFJ8"/>
<dbReference type="Proteomes" id="UP000002724">
    <property type="component" value="Chromosome"/>
</dbReference>
<dbReference type="eggNOG" id="COG1413">
    <property type="taxonomic scope" value="Bacteria"/>
</dbReference>